<keyword evidence="5 8" id="KW-0227">DNA damage</keyword>
<dbReference type="Proteomes" id="UP001595783">
    <property type="component" value="Unassembled WGS sequence"/>
</dbReference>
<organism evidence="11 12">
    <name type="scientific">Helicobacter baculiformis</name>
    <dbReference type="NCBI Taxonomy" id="427351"/>
    <lineage>
        <taxon>Bacteria</taxon>
        <taxon>Pseudomonadati</taxon>
        <taxon>Campylobacterota</taxon>
        <taxon>Epsilonproteobacteria</taxon>
        <taxon>Campylobacterales</taxon>
        <taxon>Helicobacteraceae</taxon>
        <taxon>Helicobacter</taxon>
    </lineage>
</organism>
<evidence type="ECO:0000256" key="1">
    <source>
        <dbReference type="ARBA" id="ARBA00001286"/>
    </source>
</evidence>
<dbReference type="InterPro" id="IPR014048">
    <property type="entry name" value="MethylDNA_cys_MeTrfase_DNA-bd"/>
</dbReference>
<dbReference type="Pfam" id="PF01035">
    <property type="entry name" value="DNA_binding_1"/>
    <property type="match status" value="1"/>
</dbReference>
<evidence type="ECO:0000256" key="5">
    <source>
        <dbReference type="ARBA" id="ARBA00022763"/>
    </source>
</evidence>
<protein>
    <recommendedName>
        <fullName evidence="8">Methylated-DNA--protein-cysteine methyltransferase</fullName>
        <ecNumber evidence="8">2.1.1.63</ecNumber>
    </recommendedName>
    <alternativeName>
        <fullName evidence="8">6-O-methylguanine-DNA methyltransferase</fullName>
        <shortName evidence="8">MGMT</shortName>
    </alternativeName>
    <alternativeName>
        <fullName evidence="8">O-6-methylguanine-DNA-alkyltransferase</fullName>
    </alternativeName>
</protein>
<dbReference type="InterPro" id="IPR036631">
    <property type="entry name" value="MGMT_N_sf"/>
</dbReference>
<sequence length="157" mass="17454">MCVGFLKTPKTFPIPYLRLQTSQKGLCAVDFVTHKGQSNTPNLWMQQSLEALENYFKGDLVRFEIPLDIGGSPFQKQVWHALQAIPYAQVRSYKDIAQAIGNPKAYRALGNANHANPCPLVIPCHRVVRANGDLGGYGGGEEIKAWLLNHERCSCQT</sequence>
<evidence type="ECO:0000259" key="9">
    <source>
        <dbReference type="Pfam" id="PF01035"/>
    </source>
</evidence>
<dbReference type="GO" id="GO:0032259">
    <property type="term" value="P:methylation"/>
    <property type="evidence" value="ECO:0007669"/>
    <property type="project" value="UniProtKB-KW"/>
</dbReference>
<keyword evidence="12" id="KW-1185">Reference proteome</keyword>
<dbReference type="CDD" id="cd06445">
    <property type="entry name" value="ATase"/>
    <property type="match status" value="1"/>
</dbReference>
<evidence type="ECO:0000256" key="4">
    <source>
        <dbReference type="ARBA" id="ARBA00022679"/>
    </source>
</evidence>
<evidence type="ECO:0000256" key="6">
    <source>
        <dbReference type="ARBA" id="ARBA00023204"/>
    </source>
</evidence>
<gene>
    <name evidence="11" type="ORF">ACFOPX_01885</name>
</gene>
<dbReference type="Gene3D" id="3.30.160.70">
    <property type="entry name" value="Methylated DNA-protein cysteine methyltransferase domain"/>
    <property type="match status" value="1"/>
</dbReference>
<dbReference type="InterPro" id="IPR036217">
    <property type="entry name" value="MethylDNA_cys_MeTrfase_DNAb"/>
</dbReference>
<comment type="function">
    <text evidence="8">Involved in the cellular defense against the biological effects of O6-methylguanine (O6-MeG) and O4-methylthymine (O4-MeT) in DNA. Repairs the methylated nucleobase in DNA by stoichiometrically transferring the methyl group to a cysteine residue in the enzyme. This is a suicide reaction: the enzyme is irreversibly inactivated.</text>
</comment>
<proteinExistence type="inferred from homology"/>
<dbReference type="NCBIfam" id="TIGR00589">
    <property type="entry name" value="ogt"/>
    <property type="match status" value="1"/>
</dbReference>
<dbReference type="PROSITE" id="PS00374">
    <property type="entry name" value="MGMT"/>
    <property type="match status" value="1"/>
</dbReference>
<dbReference type="SUPFAM" id="SSF53155">
    <property type="entry name" value="Methylated DNA-protein cysteine methyltransferase domain"/>
    <property type="match status" value="1"/>
</dbReference>
<comment type="catalytic activity">
    <reaction evidence="7 8">
        <text>a 6-O-methyl-2'-deoxyguanosine in DNA + L-cysteinyl-[protein] = S-methyl-L-cysteinyl-[protein] + a 2'-deoxyguanosine in DNA</text>
        <dbReference type="Rhea" id="RHEA:24000"/>
        <dbReference type="Rhea" id="RHEA-COMP:10131"/>
        <dbReference type="Rhea" id="RHEA-COMP:10132"/>
        <dbReference type="Rhea" id="RHEA-COMP:11367"/>
        <dbReference type="Rhea" id="RHEA-COMP:11368"/>
        <dbReference type="ChEBI" id="CHEBI:29950"/>
        <dbReference type="ChEBI" id="CHEBI:82612"/>
        <dbReference type="ChEBI" id="CHEBI:85445"/>
        <dbReference type="ChEBI" id="CHEBI:85448"/>
        <dbReference type="EC" id="2.1.1.63"/>
    </reaction>
</comment>
<reference evidence="12" key="1">
    <citation type="journal article" date="2019" name="Int. J. Syst. Evol. Microbiol.">
        <title>The Global Catalogue of Microorganisms (GCM) 10K type strain sequencing project: providing services to taxonomists for standard genome sequencing and annotation.</title>
        <authorList>
            <consortium name="The Broad Institute Genomics Platform"/>
            <consortium name="The Broad Institute Genome Sequencing Center for Infectious Disease"/>
            <person name="Wu L."/>
            <person name="Ma J."/>
        </authorList>
    </citation>
    <scope>NUCLEOTIDE SEQUENCE [LARGE SCALE GENOMIC DNA]</scope>
    <source>
        <strain evidence="12">CCUG 53816</strain>
    </source>
</reference>
<evidence type="ECO:0000256" key="7">
    <source>
        <dbReference type="ARBA" id="ARBA00049348"/>
    </source>
</evidence>
<evidence type="ECO:0000313" key="12">
    <source>
        <dbReference type="Proteomes" id="UP001595783"/>
    </source>
</evidence>
<evidence type="ECO:0000259" key="10">
    <source>
        <dbReference type="Pfam" id="PF02870"/>
    </source>
</evidence>
<dbReference type="InterPro" id="IPR036388">
    <property type="entry name" value="WH-like_DNA-bd_sf"/>
</dbReference>
<comment type="caution">
    <text evidence="11">The sequence shown here is derived from an EMBL/GenBank/DDBJ whole genome shotgun (WGS) entry which is preliminary data.</text>
</comment>
<accession>A0ABV7ZGM0</accession>
<dbReference type="SUPFAM" id="SSF46767">
    <property type="entry name" value="Methylated DNA-protein cysteine methyltransferase, C-terminal domain"/>
    <property type="match status" value="1"/>
</dbReference>
<dbReference type="PANTHER" id="PTHR10815:SF5">
    <property type="entry name" value="METHYLATED-DNA--PROTEIN-CYSTEINE METHYLTRANSFERASE"/>
    <property type="match status" value="1"/>
</dbReference>
<feature type="domain" description="Methylated-DNA-[protein]-cysteine S-methyltransferase DNA binding" evidence="9">
    <location>
        <begin position="73"/>
        <end position="152"/>
    </location>
</feature>
<keyword evidence="4 8" id="KW-0808">Transferase</keyword>
<comment type="miscellaneous">
    <text evidence="8">This enzyme catalyzes only one turnover and therefore is not strictly catalytic. According to one definition, an enzyme is a biocatalyst that acts repeatedly and over many reaction cycles.</text>
</comment>
<dbReference type="HAMAP" id="MF_00772">
    <property type="entry name" value="OGT"/>
    <property type="match status" value="1"/>
</dbReference>
<evidence type="ECO:0000313" key="11">
    <source>
        <dbReference type="EMBL" id="MFC3847286.1"/>
    </source>
</evidence>
<dbReference type="PANTHER" id="PTHR10815">
    <property type="entry name" value="METHYLATED-DNA--PROTEIN-CYSTEINE METHYLTRANSFERASE"/>
    <property type="match status" value="1"/>
</dbReference>
<keyword evidence="6 8" id="KW-0234">DNA repair</keyword>
<dbReference type="InterPro" id="IPR001497">
    <property type="entry name" value="MethylDNA_cys_MeTrfase_AS"/>
</dbReference>
<dbReference type="GO" id="GO:0003908">
    <property type="term" value="F:methylated-DNA-[protein]-cysteine S-methyltransferase activity"/>
    <property type="evidence" value="ECO:0007669"/>
    <property type="project" value="UniProtKB-EC"/>
</dbReference>
<dbReference type="EC" id="2.1.1.63" evidence="8"/>
<dbReference type="InterPro" id="IPR008332">
    <property type="entry name" value="MethylG_MeTrfase_N"/>
</dbReference>
<evidence type="ECO:0000256" key="8">
    <source>
        <dbReference type="HAMAP-Rule" id="MF_00772"/>
    </source>
</evidence>
<name>A0ABV7ZGM0_9HELI</name>
<evidence type="ECO:0000256" key="2">
    <source>
        <dbReference type="ARBA" id="ARBA00022490"/>
    </source>
</evidence>
<evidence type="ECO:0000256" key="3">
    <source>
        <dbReference type="ARBA" id="ARBA00022603"/>
    </source>
</evidence>
<dbReference type="Pfam" id="PF02870">
    <property type="entry name" value="Methyltransf_1N"/>
    <property type="match status" value="1"/>
</dbReference>
<feature type="domain" description="Methylguanine DNA methyltransferase ribonuclease-like" evidence="10">
    <location>
        <begin position="12"/>
        <end position="69"/>
    </location>
</feature>
<comment type="catalytic activity">
    <reaction evidence="1 8">
        <text>a 4-O-methyl-thymidine in DNA + L-cysteinyl-[protein] = a thymidine in DNA + S-methyl-L-cysteinyl-[protein]</text>
        <dbReference type="Rhea" id="RHEA:53428"/>
        <dbReference type="Rhea" id="RHEA-COMP:10131"/>
        <dbReference type="Rhea" id="RHEA-COMP:10132"/>
        <dbReference type="Rhea" id="RHEA-COMP:13555"/>
        <dbReference type="Rhea" id="RHEA-COMP:13556"/>
        <dbReference type="ChEBI" id="CHEBI:29950"/>
        <dbReference type="ChEBI" id="CHEBI:82612"/>
        <dbReference type="ChEBI" id="CHEBI:137386"/>
        <dbReference type="ChEBI" id="CHEBI:137387"/>
        <dbReference type="EC" id="2.1.1.63"/>
    </reaction>
</comment>
<comment type="subcellular location">
    <subcellularLocation>
        <location evidence="8">Cytoplasm</location>
    </subcellularLocation>
</comment>
<dbReference type="EMBL" id="JBHRZO010000009">
    <property type="protein sequence ID" value="MFC3847286.1"/>
    <property type="molecule type" value="Genomic_DNA"/>
</dbReference>
<dbReference type="Gene3D" id="1.10.10.10">
    <property type="entry name" value="Winged helix-like DNA-binding domain superfamily/Winged helix DNA-binding domain"/>
    <property type="match status" value="1"/>
</dbReference>
<dbReference type="InterPro" id="IPR023546">
    <property type="entry name" value="MGMT"/>
</dbReference>
<keyword evidence="2 8" id="KW-0963">Cytoplasm</keyword>
<feature type="active site" description="Nucleophile; methyl group acceptor" evidence="8">
    <location>
        <position position="124"/>
    </location>
</feature>
<comment type="similarity">
    <text evidence="8">Belongs to the MGMT family.</text>
</comment>
<dbReference type="RefSeq" id="WP_104751942.1">
    <property type="nucleotide sequence ID" value="NZ_FZMF01000013.1"/>
</dbReference>
<keyword evidence="3 8" id="KW-0489">Methyltransferase</keyword>